<protein>
    <recommendedName>
        <fullName evidence="8">DNA topoisomerase 1</fullName>
        <ecNumber evidence="8">5.6.2.1</ecNumber>
    </recommendedName>
    <alternativeName>
        <fullName evidence="8">DNA topoisomerase I</fullName>
    </alternativeName>
</protein>
<dbReference type="Pfam" id="PF01131">
    <property type="entry name" value="Topoisom_bac"/>
    <property type="match status" value="1"/>
</dbReference>
<feature type="site" description="Interaction with DNA" evidence="8">
    <location>
        <position position="481"/>
    </location>
</feature>
<feature type="domain" description="Toprim" evidence="9">
    <location>
        <begin position="1"/>
        <end position="115"/>
    </location>
</feature>
<dbReference type="PROSITE" id="PS50880">
    <property type="entry name" value="TOPRIM"/>
    <property type="match status" value="1"/>
</dbReference>
<dbReference type="HAMAP" id="MF_00952">
    <property type="entry name" value="Topoisom_1_prok"/>
    <property type="match status" value="1"/>
</dbReference>
<dbReference type="InterPro" id="IPR000380">
    <property type="entry name" value="Topo_IA"/>
</dbReference>
<feature type="site" description="Interaction with DNA" evidence="8">
    <location>
        <position position="142"/>
    </location>
</feature>
<dbReference type="PRINTS" id="PR00417">
    <property type="entry name" value="PRTPISMRASEI"/>
</dbReference>
<dbReference type="InterPro" id="IPR023405">
    <property type="entry name" value="Topo_IA_core_domain"/>
</dbReference>
<reference evidence="11 12" key="1">
    <citation type="submission" date="2020-04" db="EMBL/GenBank/DDBJ databases">
        <title>Hymenobacter polaris sp. nov., isolated from Arctic soil.</title>
        <authorList>
            <person name="Dahal R.H."/>
        </authorList>
    </citation>
    <scope>NUCLEOTIDE SEQUENCE [LARGE SCALE GENOMIC DNA]</scope>
    <source>
        <strain evidence="11 12">RP-2-7</strain>
    </source>
</reference>
<dbReference type="InterPro" id="IPR003601">
    <property type="entry name" value="Topo_IA_2"/>
</dbReference>
<organism evidence="11 12">
    <name type="scientific">Hymenobacter polaris</name>
    <dbReference type="NCBI Taxonomy" id="2682546"/>
    <lineage>
        <taxon>Bacteria</taxon>
        <taxon>Pseudomonadati</taxon>
        <taxon>Bacteroidota</taxon>
        <taxon>Cytophagia</taxon>
        <taxon>Cytophagales</taxon>
        <taxon>Hymenobacteraceae</taxon>
        <taxon>Hymenobacter</taxon>
    </lineage>
</organism>
<keyword evidence="5 8" id="KW-0799">Topoisomerase</keyword>
<keyword evidence="3" id="KW-0479">Metal-binding</keyword>
<dbReference type="Gene3D" id="1.10.460.10">
    <property type="entry name" value="Topoisomerase I, domain 2"/>
    <property type="match status" value="1"/>
</dbReference>
<evidence type="ECO:0000259" key="9">
    <source>
        <dbReference type="PROSITE" id="PS50880"/>
    </source>
</evidence>
<dbReference type="Gene3D" id="2.70.20.10">
    <property type="entry name" value="Topoisomerase I, domain 3"/>
    <property type="match status" value="1"/>
</dbReference>
<keyword evidence="12" id="KW-1185">Reference proteome</keyword>
<evidence type="ECO:0000256" key="5">
    <source>
        <dbReference type="ARBA" id="ARBA00023029"/>
    </source>
</evidence>
<feature type="region of interest" description="Interaction with DNA" evidence="8">
    <location>
        <begin position="165"/>
        <end position="170"/>
    </location>
</feature>
<dbReference type="InterPro" id="IPR013497">
    <property type="entry name" value="Topo_IA_cen"/>
</dbReference>
<dbReference type="InterPro" id="IPR005733">
    <property type="entry name" value="TopoI_bac-type"/>
</dbReference>
<dbReference type="SMART" id="SM00437">
    <property type="entry name" value="TOP1Ac"/>
    <property type="match status" value="1"/>
</dbReference>
<dbReference type="AlphaFoldDB" id="A0A7Y0FPK9"/>
<dbReference type="SUPFAM" id="SSF56712">
    <property type="entry name" value="Prokaryotic type I DNA topoisomerase"/>
    <property type="match status" value="1"/>
</dbReference>
<evidence type="ECO:0000256" key="4">
    <source>
        <dbReference type="ARBA" id="ARBA00022842"/>
    </source>
</evidence>
<feature type="domain" description="Topo IA-type catalytic" evidence="10">
    <location>
        <begin position="131"/>
        <end position="581"/>
    </location>
</feature>
<dbReference type="InterPro" id="IPR013825">
    <property type="entry name" value="Topo_IA_cen_sub2"/>
</dbReference>
<evidence type="ECO:0000259" key="10">
    <source>
        <dbReference type="PROSITE" id="PS52039"/>
    </source>
</evidence>
<dbReference type="GO" id="GO:0046872">
    <property type="term" value="F:metal ion binding"/>
    <property type="evidence" value="ECO:0007669"/>
    <property type="project" value="UniProtKB-KW"/>
</dbReference>
<dbReference type="GO" id="GO:0003917">
    <property type="term" value="F:DNA topoisomerase type I (single strand cut, ATP-independent) activity"/>
    <property type="evidence" value="ECO:0007669"/>
    <property type="project" value="UniProtKB-UniRule"/>
</dbReference>
<comment type="caution">
    <text evidence="8">Lacks conserved residue(s) required for the propagation of feature annotation.</text>
</comment>
<evidence type="ECO:0000256" key="2">
    <source>
        <dbReference type="ARBA" id="ARBA00009446"/>
    </source>
</evidence>
<feature type="site" description="Interaction with DNA" evidence="8">
    <location>
        <position position="31"/>
    </location>
</feature>
<sequence length="774" mass="84677">MKLIIVESPNKIKKIKGYAGPDYEVAASVGHIRDLPVGGGDIGIDREHGHALKYVVSDDKKAVVANLRRLAKAAGPQGVYLATDPDREGEAIAFHLCEVLGLDPRTTKRIAFQEITEKAIKAALAAPTTVDLHLVHAQEGRRAVDRLVGFTISPVLNRKLAAGLSAGRVQSVAVRLVVERERQIQQFTDTFTVPVVATLQTSHGEQLRARRTAPSFAMLDQAQAYLSQVGRGAGFGVLNVEKKPVERQPAPAFSTSTLQQEGVKKLRFTVQKVSDLAQKLFEGGHITYIRTDSVNLGEEATQQAQVQITAQFGAGQFQARQTKNKDGAQEAHEAIRPTHWEQAQAGDTPDEQALYRLIYTRALASQMLAAQYDQTTITLAPAADATDTYTSSTRVLTRAGYLAVYQDAEEEGEEPDDEAETTLKHPVQEGEALTLVKLEARQSFARPARRYNEATLVADLEKQGIGRPSTYASILRTIFARKYISTGSVASKKLTAQVLTWQDGQLSTSQRSETLGADKDKMLPTATGTEVTAFLERNFPKVMDYKFTAGCEAVFDKIAQGKQTYQQFVPMFDQNLLGWVAAADQLTPDRAELQKRLVGHFEGREMQLGTGKNGPYILHAEKYYNLPESISPAQLSEAQAQDLISQRRASAPLEVGLHEGKPVVVGQGPKGVYLKWREQYFNVPAGISAAAVTPALAVNYLIKAQAEAAKNILATVGKYTIGRNEWGLYVTDGEVKAKFKPGTTEEQARATTAEQAAEMIKSYKAWKKKNAGLK</sequence>
<dbReference type="InterPro" id="IPR013826">
    <property type="entry name" value="Topo_IA_cen_sub3"/>
</dbReference>
<dbReference type="GO" id="GO:0003677">
    <property type="term" value="F:DNA binding"/>
    <property type="evidence" value="ECO:0007669"/>
    <property type="project" value="UniProtKB-KW"/>
</dbReference>
<feature type="site" description="Interaction with DNA" evidence="8">
    <location>
        <position position="141"/>
    </location>
</feature>
<evidence type="ECO:0000256" key="6">
    <source>
        <dbReference type="ARBA" id="ARBA00023125"/>
    </source>
</evidence>
<dbReference type="EMBL" id="JABBGH010000006">
    <property type="protein sequence ID" value="NML68172.1"/>
    <property type="molecule type" value="Genomic_DNA"/>
</dbReference>
<name>A0A7Y0FPK9_9BACT</name>
<feature type="site" description="Interaction with DNA" evidence="8">
    <location>
        <position position="145"/>
    </location>
</feature>
<feature type="active site" description="O-(5'-phospho-DNA)-tyrosine intermediate" evidence="8">
    <location>
        <position position="288"/>
    </location>
</feature>
<dbReference type="RefSeq" id="WP_169533879.1">
    <property type="nucleotide sequence ID" value="NZ_JABBGH010000006.1"/>
</dbReference>
<comment type="function">
    <text evidence="8">Releases the supercoiling and torsional tension of DNA, which is introduced during the DNA replication and transcription, by transiently cleaving and rejoining one strand of the DNA duplex. Introduces a single-strand break via transesterification at a target site in duplex DNA. The scissile phosphodiester is attacked by the catalytic tyrosine of the enzyme, resulting in the formation of a DNA-(5'-phosphotyrosyl)-enzyme intermediate and the expulsion of a 3'-OH DNA strand. The free DNA strand then undergoes passage around the unbroken strand, thus removing DNA supercoils. Finally, in the religation step, the DNA 3'-OH attacks the covalent intermediate to expel the active-site tyrosine and restore the DNA phosphodiester backbone.</text>
</comment>
<dbReference type="InterPro" id="IPR028612">
    <property type="entry name" value="Topoisom_1_IA"/>
</dbReference>
<dbReference type="SMART" id="SM00493">
    <property type="entry name" value="TOPRIM"/>
    <property type="match status" value="1"/>
</dbReference>
<dbReference type="InterPro" id="IPR025589">
    <property type="entry name" value="Toprim_C_rpt"/>
</dbReference>
<accession>A0A7Y0FPK9</accession>
<dbReference type="NCBIfam" id="TIGR01051">
    <property type="entry name" value="topA_bact"/>
    <property type="match status" value="1"/>
</dbReference>
<comment type="similarity">
    <text evidence="2 8">Belongs to the type IA topoisomerase family.</text>
</comment>
<comment type="catalytic activity">
    <reaction evidence="1 8">
        <text>ATP-independent breakage of single-stranded DNA, followed by passage and rejoining.</text>
        <dbReference type="EC" id="5.6.2.1"/>
    </reaction>
</comment>
<keyword evidence="6 8" id="KW-0238">DNA-binding</keyword>
<dbReference type="EC" id="5.6.2.1" evidence="8"/>
<feature type="site" description="Interaction with DNA" evidence="8">
    <location>
        <position position="290"/>
    </location>
</feature>
<dbReference type="Gene3D" id="1.10.290.10">
    <property type="entry name" value="Topoisomerase I, domain 4"/>
    <property type="match status" value="1"/>
</dbReference>
<evidence type="ECO:0000256" key="8">
    <source>
        <dbReference type="HAMAP-Rule" id="MF_00952"/>
    </source>
</evidence>
<dbReference type="CDD" id="cd03363">
    <property type="entry name" value="TOPRIM_TopoIA_TopoI"/>
    <property type="match status" value="1"/>
</dbReference>
<dbReference type="InterPro" id="IPR034149">
    <property type="entry name" value="TOPRIM_TopoI"/>
</dbReference>
<dbReference type="GO" id="GO:0006265">
    <property type="term" value="P:DNA topological change"/>
    <property type="evidence" value="ECO:0007669"/>
    <property type="project" value="UniProtKB-UniRule"/>
</dbReference>
<dbReference type="InterPro" id="IPR013824">
    <property type="entry name" value="Topo_IA_cen_sub1"/>
</dbReference>
<keyword evidence="7 8" id="KW-0413">Isomerase</keyword>
<evidence type="ECO:0000313" key="12">
    <source>
        <dbReference type="Proteomes" id="UP000559626"/>
    </source>
</evidence>
<dbReference type="InterPro" id="IPR006171">
    <property type="entry name" value="TOPRIM_dom"/>
</dbReference>
<dbReference type="PANTHER" id="PTHR42785:SF1">
    <property type="entry name" value="DNA TOPOISOMERASE"/>
    <property type="match status" value="1"/>
</dbReference>
<dbReference type="SMART" id="SM00436">
    <property type="entry name" value="TOP1Bc"/>
    <property type="match status" value="1"/>
</dbReference>
<dbReference type="Pfam" id="PF13368">
    <property type="entry name" value="Toprim_C_rpt"/>
    <property type="match status" value="2"/>
</dbReference>
<evidence type="ECO:0000256" key="1">
    <source>
        <dbReference type="ARBA" id="ARBA00000213"/>
    </source>
</evidence>
<proteinExistence type="inferred from homology"/>
<gene>
    <name evidence="8 11" type="primary">topA</name>
    <name evidence="11" type="ORF">HHL22_23475</name>
</gene>
<keyword evidence="4" id="KW-0460">Magnesium</keyword>
<comment type="subunit">
    <text evidence="8">Monomer.</text>
</comment>
<evidence type="ECO:0000313" key="11">
    <source>
        <dbReference type="EMBL" id="NML68172.1"/>
    </source>
</evidence>
<dbReference type="CDD" id="cd00186">
    <property type="entry name" value="TOP1Ac"/>
    <property type="match status" value="1"/>
</dbReference>
<dbReference type="PROSITE" id="PS52039">
    <property type="entry name" value="TOPO_IA_2"/>
    <property type="match status" value="1"/>
</dbReference>
<evidence type="ECO:0000256" key="7">
    <source>
        <dbReference type="ARBA" id="ARBA00023235"/>
    </source>
</evidence>
<comment type="caution">
    <text evidence="11">The sequence shown here is derived from an EMBL/GenBank/DDBJ whole genome shotgun (WGS) entry which is preliminary data.</text>
</comment>
<dbReference type="Gene3D" id="3.40.50.140">
    <property type="match status" value="1"/>
</dbReference>
<evidence type="ECO:0000256" key="3">
    <source>
        <dbReference type="ARBA" id="ARBA00022723"/>
    </source>
</evidence>
<dbReference type="Proteomes" id="UP000559626">
    <property type="component" value="Unassembled WGS sequence"/>
</dbReference>
<dbReference type="Pfam" id="PF01751">
    <property type="entry name" value="Toprim"/>
    <property type="match status" value="1"/>
</dbReference>
<dbReference type="InterPro" id="IPR003602">
    <property type="entry name" value="Topo_IA_DNA-bd_dom"/>
</dbReference>
<dbReference type="PANTHER" id="PTHR42785">
    <property type="entry name" value="DNA TOPOISOMERASE, TYPE IA, CORE"/>
    <property type="match status" value="1"/>
</dbReference>